<keyword evidence="2" id="KW-1185">Reference proteome</keyword>
<evidence type="ECO:0000313" key="1">
    <source>
        <dbReference type="EMBL" id="ETX05923.1"/>
    </source>
</evidence>
<evidence type="ECO:0000313" key="2">
    <source>
        <dbReference type="Proteomes" id="UP000019140"/>
    </source>
</evidence>
<dbReference type="Proteomes" id="UP000019140">
    <property type="component" value="Unassembled WGS sequence"/>
</dbReference>
<organism evidence="1 2">
    <name type="scientific">Candidatus Entotheonella gemina</name>
    <dbReference type="NCBI Taxonomy" id="1429439"/>
    <lineage>
        <taxon>Bacteria</taxon>
        <taxon>Pseudomonadati</taxon>
        <taxon>Nitrospinota/Tectimicrobiota group</taxon>
        <taxon>Candidatus Tectimicrobiota</taxon>
        <taxon>Candidatus Entotheonellia</taxon>
        <taxon>Candidatus Entotheonellales</taxon>
        <taxon>Candidatus Entotheonellaceae</taxon>
        <taxon>Candidatus Entotheonella</taxon>
    </lineage>
</organism>
<comment type="caution">
    <text evidence="1">The sequence shown here is derived from an EMBL/GenBank/DDBJ whole genome shotgun (WGS) entry which is preliminary data.</text>
</comment>
<accession>W4M6X3</accession>
<dbReference type="AlphaFoldDB" id="W4M6X3"/>
<reference evidence="1 2" key="1">
    <citation type="journal article" date="2014" name="Nature">
        <title>An environmental bacterial taxon with a large and distinct metabolic repertoire.</title>
        <authorList>
            <person name="Wilson M.C."/>
            <person name="Mori T."/>
            <person name="Ruckert C."/>
            <person name="Uria A.R."/>
            <person name="Helf M.J."/>
            <person name="Takada K."/>
            <person name="Gernert C."/>
            <person name="Steffens U.A."/>
            <person name="Heycke N."/>
            <person name="Schmitt S."/>
            <person name="Rinke C."/>
            <person name="Helfrich E.J."/>
            <person name="Brachmann A.O."/>
            <person name="Gurgui C."/>
            <person name="Wakimoto T."/>
            <person name="Kracht M."/>
            <person name="Crusemann M."/>
            <person name="Hentschel U."/>
            <person name="Abe I."/>
            <person name="Matsunaga S."/>
            <person name="Kalinowski J."/>
            <person name="Takeyama H."/>
            <person name="Piel J."/>
        </authorList>
    </citation>
    <scope>NUCLEOTIDE SEQUENCE [LARGE SCALE GENOMIC DNA]</scope>
    <source>
        <strain evidence="2">TSY2</strain>
    </source>
</reference>
<dbReference type="HOGENOM" id="CLU_2649415_0_0_7"/>
<gene>
    <name evidence="1" type="ORF">ETSY2_20150</name>
</gene>
<dbReference type="EMBL" id="AZHX01000833">
    <property type="protein sequence ID" value="ETX05923.1"/>
    <property type="molecule type" value="Genomic_DNA"/>
</dbReference>
<sequence length="71" mass="8419">MEQRRIKGQVKWQDIATGFWGITDEDQNDWRPLNLPEELQQDGLDVELTVELVEEEFSIFMWGRPVQIVES</sequence>
<proteinExistence type="predicted"/>
<protein>
    <submittedName>
        <fullName evidence="1">Uncharacterized protein</fullName>
    </submittedName>
</protein>
<name>W4M6X3_9BACT</name>